<comment type="caution">
    <text evidence="2">The sequence shown here is derived from an EMBL/GenBank/DDBJ whole genome shotgun (WGS) entry which is preliminary data.</text>
</comment>
<dbReference type="SUPFAM" id="SSF47413">
    <property type="entry name" value="lambda repressor-like DNA-binding domains"/>
    <property type="match status" value="1"/>
</dbReference>
<dbReference type="Proteomes" id="UP001611450">
    <property type="component" value="Unassembled WGS sequence"/>
</dbReference>
<organism evidence="2 3">
    <name type="scientific">Nocardia beijingensis</name>
    <dbReference type="NCBI Taxonomy" id="95162"/>
    <lineage>
        <taxon>Bacteria</taxon>
        <taxon>Bacillati</taxon>
        <taxon>Actinomycetota</taxon>
        <taxon>Actinomycetes</taxon>
        <taxon>Mycobacteriales</taxon>
        <taxon>Nocardiaceae</taxon>
        <taxon>Nocardia</taxon>
    </lineage>
</organism>
<name>A0ABW7WIN2_9NOCA</name>
<dbReference type="EMBL" id="JBIRXV010000004">
    <property type="protein sequence ID" value="MFI2322849.1"/>
    <property type="molecule type" value="Genomic_DNA"/>
</dbReference>
<dbReference type="CDD" id="cd00093">
    <property type="entry name" value="HTH_XRE"/>
    <property type="match status" value="1"/>
</dbReference>
<accession>A0ABW7WIN2</accession>
<protein>
    <submittedName>
        <fullName evidence="2">Multiprotein-bridging factor 1 family protein</fullName>
    </submittedName>
</protein>
<dbReference type="Pfam" id="PF13560">
    <property type="entry name" value="HTH_31"/>
    <property type="match status" value="1"/>
</dbReference>
<dbReference type="Gene3D" id="1.10.260.40">
    <property type="entry name" value="lambda repressor-like DNA-binding domains"/>
    <property type="match status" value="1"/>
</dbReference>
<evidence type="ECO:0000313" key="2">
    <source>
        <dbReference type="EMBL" id="MFI2322849.1"/>
    </source>
</evidence>
<evidence type="ECO:0000259" key="1">
    <source>
        <dbReference type="PROSITE" id="PS50943"/>
    </source>
</evidence>
<evidence type="ECO:0000313" key="3">
    <source>
        <dbReference type="Proteomes" id="UP001611450"/>
    </source>
</evidence>
<sequence>MGTDGGFPPDVGERLRAARQAAGLSLAELATRIPFSRSYLGHVETGTRVASADVIAAYMRACGEMTCGPVILGDLPNAARYYEVATNIWDRETHARVWALSAAETGLLRWKLGKHTDAVDMWRTAVPALHAVKSARAAAALARIRRTAPELLEDTGPTGIPAM</sequence>
<reference evidence="2 3" key="1">
    <citation type="submission" date="2024-10" db="EMBL/GenBank/DDBJ databases">
        <title>The Natural Products Discovery Center: Release of the First 8490 Sequenced Strains for Exploring Actinobacteria Biosynthetic Diversity.</title>
        <authorList>
            <person name="Kalkreuter E."/>
            <person name="Kautsar S.A."/>
            <person name="Yang D."/>
            <person name="Bader C.D."/>
            <person name="Teijaro C.N."/>
            <person name="Fluegel L."/>
            <person name="Davis C.M."/>
            <person name="Simpson J.R."/>
            <person name="Lauterbach L."/>
            <person name="Steele A.D."/>
            <person name="Gui C."/>
            <person name="Meng S."/>
            <person name="Li G."/>
            <person name="Viehrig K."/>
            <person name="Ye F."/>
            <person name="Su P."/>
            <person name="Kiefer A.F."/>
            <person name="Nichols A."/>
            <person name="Cepeda A.J."/>
            <person name="Yan W."/>
            <person name="Fan B."/>
            <person name="Jiang Y."/>
            <person name="Adhikari A."/>
            <person name="Zheng C.-J."/>
            <person name="Schuster L."/>
            <person name="Cowan T.M."/>
            <person name="Smanski M.J."/>
            <person name="Chevrette M.G."/>
            <person name="De Carvalho L.P.S."/>
            <person name="Shen B."/>
        </authorList>
    </citation>
    <scope>NUCLEOTIDE SEQUENCE [LARGE SCALE GENOMIC DNA]</scope>
    <source>
        <strain evidence="2 3">NPDC019626</strain>
    </source>
</reference>
<dbReference type="InterPro" id="IPR010982">
    <property type="entry name" value="Lambda_DNA-bd_dom_sf"/>
</dbReference>
<gene>
    <name evidence="2" type="ORF">ACH47G_20385</name>
</gene>
<proteinExistence type="predicted"/>
<dbReference type="InterPro" id="IPR001387">
    <property type="entry name" value="Cro/C1-type_HTH"/>
</dbReference>
<feature type="domain" description="HTH cro/C1-type" evidence="1">
    <location>
        <begin position="15"/>
        <end position="63"/>
    </location>
</feature>
<dbReference type="PROSITE" id="PS50943">
    <property type="entry name" value="HTH_CROC1"/>
    <property type="match status" value="1"/>
</dbReference>
<keyword evidence="3" id="KW-1185">Reference proteome</keyword>
<dbReference type="SMART" id="SM00530">
    <property type="entry name" value="HTH_XRE"/>
    <property type="match status" value="1"/>
</dbReference>
<dbReference type="RefSeq" id="WP_396948294.1">
    <property type="nucleotide sequence ID" value="NZ_JBIRXV010000004.1"/>
</dbReference>